<name>A0A7R9QAC8_9ACAR</name>
<feature type="transmembrane region" description="Helical" evidence="1">
    <location>
        <begin position="173"/>
        <end position="191"/>
    </location>
</feature>
<feature type="non-terminal residue" evidence="2">
    <location>
        <position position="1"/>
    </location>
</feature>
<keyword evidence="3" id="KW-1185">Reference proteome</keyword>
<organism evidence="2">
    <name type="scientific">Medioppia subpectinata</name>
    <dbReference type="NCBI Taxonomy" id="1979941"/>
    <lineage>
        <taxon>Eukaryota</taxon>
        <taxon>Metazoa</taxon>
        <taxon>Ecdysozoa</taxon>
        <taxon>Arthropoda</taxon>
        <taxon>Chelicerata</taxon>
        <taxon>Arachnida</taxon>
        <taxon>Acari</taxon>
        <taxon>Acariformes</taxon>
        <taxon>Sarcoptiformes</taxon>
        <taxon>Oribatida</taxon>
        <taxon>Brachypylina</taxon>
        <taxon>Oppioidea</taxon>
        <taxon>Oppiidae</taxon>
        <taxon>Medioppia</taxon>
    </lineage>
</organism>
<evidence type="ECO:0000313" key="2">
    <source>
        <dbReference type="EMBL" id="CAD7636822.1"/>
    </source>
</evidence>
<feature type="transmembrane region" description="Helical" evidence="1">
    <location>
        <begin position="203"/>
        <end position="224"/>
    </location>
</feature>
<gene>
    <name evidence="2" type="ORF">OSB1V03_LOCUS16754</name>
</gene>
<reference evidence="2" key="1">
    <citation type="submission" date="2020-11" db="EMBL/GenBank/DDBJ databases">
        <authorList>
            <person name="Tran Van P."/>
        </authorList>
    </citation>
    <scope>NUCLEOTIDE SEQUENCE</scope>
</reference>
<feature type="transmembrane region" description="Helical" evidence="1">
    <location>
        <begin position="47"/>
        <end position="65"/>
    </location>
</feature>
<keyword evidence="1" id="KW-0472">Membrane</keyword>
<feature type="transmembrane region" description="Helical" evidence="1">
    <location>
        <begin position="230"/>
        <end position="254"/>
    </location>
</feature>
<dbReference type="AlphaFoldDB" id="A0A7R9QAC8"/>
<dbReference type="EMBL" id="OC873653">
    <property type="protein sequence ID" value="CAD7636822.1"/>
    <property type="molecule type" value="Genomic_DNA"/>
</dbReference>
<keyword evidence="1" id="KW-1133">Transmembrane helix</keyword>
<sequence length="272" mass="30459">MLSDDKPQVLATKSTGHIKGCVLDKLAIYGLLNLFTDITACRWNPELPYVTLIMGVVYFVCWVIYQLTNQGKLPQIFKSVCFTTFSSIFTGLSNICLTMDNNDKSPSVTDNDQDHFDSFIKQHECVKNYVLDVLAIYVPKAITIILTYGVQLMLILLGSIYVTNCRSAPELPIVTIIMGTLYAVCWTVYHNTEPGKLAQKFKIACYTIAICVFIVLLAALSRAIYYNPQYYPYCSGALITPVSTFVIVVLTVVIKLKVIDPVAKVLKSRKTY</sequence>
<accession>A0A7R9QAC8</accession>
<evidence type="ECO:0000313" key="3">
    <source>
        <dbReference type="Proteomes" id="UP000759131"/>
    </source>
</evidence>
<evidence type="ECO:0000256" key="1">
    <source>
        <dbReference type="SAM" id="Phobius"/>
    </source>
</evidence>
<proteinExistence type="predicted"/>
<protein>
    <submittedName>
        <fullName evidence="2">Uncharacterized protein</fullName>
    </submittedName>
</protein>
<dbReference type="EMBL" id="CAJPIZ010019078">
    <property type="protein sequence ID" value="CAG2116798.1"/>
    <property type="molecule type" value="Genomic_DNA"/>
</dbReference>
<dbReference type="Proteomes" id="UP000759131">
    <property type="component" value="Unassembled WGS sequence"/>
</dbReference>
<keyword evidence="1" id="KW-0812">Transmembrane</keyword>
<feature type="transmembrane region" description="Helical" evidence="1">
    <location>
        <begin position="141"/>
        <end position="161"/>
    </location>
</feature>